<dbReference type="RefSeq" id="XP_018002419.1">
    <property type="nucleotide sequence ID" value="XM_018150144.1"/>
</dbReference>
<dbReference type="Gene3D" id="1.25.40.10">
    <property type="entry name" value="Tetratricopeptide repeat domain"/>
    <property type="match status" value="1"/>
</dbReference>
<keyword evidence="4" id="KW-1185">Reference proteome</keyword>
<dbReference type="STRING" id="1664694.A0A0N1HTN5"/>
<comment type="caution">
    <text evidence="3">The sequence shown here is derived from an EMBL/GenBank/DDBJ whole genome shotgun (WGS) entry which is preliminary data.</text>
</comment>
<proteinExistence type="inferred from homology"/>
<dbReference type="OrthoDB" id="10252405at2759"/>
<dbReference type="PANTHER" id="PTHR12875:SF0">
    <property type="entry name" value="GOLGI TO ER TRAFFIC PROTEIN 4 HOMOLOG"/>
    <property type="match status" value="1"/>
</dbReference>
<dbReference type="VEuPathDB" id="FungiDB:AB675_9596"/>
<gene>
    <name evidence="3" type="ORF">AB675_9596</name>
</gene>
<reference evidence="3 4" key="1">
    <citation type="submission" date="2015-06" db="EMBL/GenBank/DDBJ databases">
        <title>Draft genome of the ant-associated black yeast Phialophora attae CBS 131958.</title>
        <authorList>
            <person name="Moreno L.F."/>
            <person name="Stielow B.J."/>
            <person name="de Hoog S."/>
            <person name="Vicente V.A."/>
            <person name="Weiss V.A."/>
            <person name="de Vries M."/>
            <person name="Cruz L.M."/>
            <person name="Souza E.M."/>
        </authorList>
    </citation>
    <scope>NUCLEOTIDE SEQUENCE [LARGE SCALE GENOMIC DNA]</scope>
    <source>
        <strain evidence="3 4">CBS 131958</strain>
    </source>
</reference>
<dbReference type="InterPro" id="IPR011990">
    <property type="entry name" value="TPR-like_helical_dom_sf"/>
</dbReference>
<accession>A0A0N1HTN5</accession>
<dbReference type="InterPro" id="IPR007317">
    <property type="entry name" value="GET4"/>
</dbReference>
<dbReference type="AlphaFoldDB" id="A0A0N1HTN5"/>
<sequence>MSAKIAKTIARQKERIAEGSYYEAHQQFRVIASRYLKTSDYASACDVLYNGAVLLLKADQGGSGGDLGLMLLKEVYTNGEYPCNTENKNKLLDILKAFLKDEPIRKRYIQEMIAWSSKFGDLERGDPDLHHAAGQIYAGGTSPRFASAFIPRELTPYSNRRRSYPAEQHLLLGTPQSSPLLATLHYNWYKSDSPHQAALYASRSVLPYLVLGNLASATTAFAQFTSLLTSTNTSLPTQSIDSAKSSVRIFPSLPLLNFLALILLAAQKGDGALYRQLGKHYASHLKEVEEFWGEALANIGEVWFGIRIPKQGGNPLMDMMSSMMFGGGGAKAAAGSGSTPRAGTPKPVKGPAAPAAMDLD</sequence>
<dbReference type="GO" id="GO:0045048">
    <property type="term" value="P:protein insertion into ER membrane"/>
    <property type="evidence" value="ECO:0007669"/>
    <property type="project" value="InterPro"/>
</dbReference>
<feature type="region of interest" description="Disordered" evidence="2">
    <location>
        <begin position="330"/>
        <end position="360"/>
    </location>
</feature>
<evidence type="ECO:0000313" key="3">
    <source>
        <dbReference type="EMBL" id="KPI42456.1"/>
    </source>
</evidence>
<comment type="similarity">
    <text evidence="1">Belongs to the GET4 family.</text>
</comment>
<dbReference type="PANTHER" id="PTHR12875">
    <property type="entry name" value="GOLGI TO ER TRAFFIC PROTEIN 4 HOMOLOG"/>
    <property type="match status" value="1"/>
</dbReference>
<protein>
    <submittedName>
        <fullName evidence="3">Golgi to ER traffic protein 4</fullName>
    </submittedName>
</protein>
<evidence type="ECO:0000256" key="1">
    <source>
        <dbReference type="ARBA" id="ARBA00005351"/>
    </source>
</evidence>
<dbReference type="GeneID" id="28742024"/>
<feature type="compositionally biased region" description="Low complexity" evidence="2">
    <location>
        <begin position="331"/>
        <end position="360"/>
    </location>
</feature>
<dbReference type="EMBL" id="LFJN01000007">
    <property type="protein sequence ID" value="KPI42456.1"/>
    <property type="molecule type" value="Genomic_DNA"/>
</dbReference>
<organism evidence="3 4">
    <name type="scientific">Cyphellophora attinorum</name>
    <dbReference type="NCBI Taxonomy" id="1664694"/>
    <lineage>
        <taxon>Eukaryota</taxon>
        <taxon>Fungi</taxon>
        <taxon>Dikarya</taxon>
        <taxon>Ascomycota</taxon>
        <taxon>Pezizomycotina</taxon>
        <taxon>Eurotiomycetes</taxon>
        <taxon>Chaetothyriomycetidae</taxon>
        <taxon>Chaetothyriales</taxon>
        <taxon>Cyphellophoraceae</taxon>
        <taxon>Cyphellophora</taxon>
    </lineage>
</organism>
<name>A0A0N1HTN5_9EURO</name>
<dbReference type="GO" id="GO:0072380">
    <property type="term" value="C:TRC complex"/>
    <property type="evidence" value="ECO:0007669"/>
    <property type="project" value="TreeGrafter"/>
</dbReference>
<evidence type="ECO:0000313" key="4">
    <source>
        <dbReference type="Proteomes" id="UP000038010"/>
    </source>
</evidence>
<evidence type="ECO:0000256" key="2">
    <source>
        <dbReference type="SAM" id="MobiDB-lite"/>
    </source>
</evidence>
<dbReference type="Proteomes" id="UP000038010">
    <property type="component" value="Unassembled WGS sequence"/>
</dbReference>
<dbReference type="Pfam" id="PF04190">
    <property type="entry name" value="GET4"/>
    <property type="match status" value="1"/>
</dbReference>